<comment type="similarity">
    <text evidence="3">Belongs to the SPOT14 family.</text>
</comment>
<dbReference type="FunCoup" id="A0A6P8RHP3">
    <property type="interactions" value="284"/>
</dbReference>
<dbReference type="Proteomes" id="UP000515159">
    <property type="component" value="Chromosome 6"/>
</dbReference>
<dbReference type="GO" id="GO:0046890">
    <property type="term" value="P:regulation of lipid biosynthetic process"/>
    <property type="evidence" value="ECO:0007669"/>
    <property type="project" value="TreeGrafter"/>
</dbReference>
<dbReference type="KEGG" id="gsh:117362336"/>
<dbReference type="InParanoid" id="A0A6P8RHP3"/>
<evidence type="ECO:0000256" key="5">
    <source>
        <dbReference type="ARBA" id="ARBA00023242"/>
    </source>
</evidence>
<sequence length="135" mass="15131">MQATERQQQISCFAAAVAKCSSAIYHMEEMVMFPSLLRDVPLESATSSDPGTRDMYEHYIMLKSIKVSMENGLIPLDEWKTTIAAADKEADAVETPNLEALFYSHFAGLLQTLNCLTKKANLLTKRYKDIIGMAY</sequence>
<dbReference type="PANTHER" id="PTHR14315:SF24">
    <property type="entry name" value="MID1-INTERACTING PROTEIN 1-B"/>
    <property type="match status" value="1"/>
</dbReference>
<proteinExistence type="inferred from homology"/>
<dbReference type="GeneID" id="117362336"/>
<reference evidence="7" key="1">
    <citation type="submission" date="2025-08" db="UniProtKB">
        <authorList>
            <consortium name="RefSeq"/>
        </authorList>
    </citation>
    <scope>IDENTIFICATION</scope>
</reference>
<comment type="subcellular location">
    <subcellularLocation>
        <location evidence="2">Cytoplasm</location>
    </subcellularLocation>
    <subcellularLocation>
        <location evidence="1">Nucleus</location>
    </subcellularLocation>
</comment>
<evidence type="ECO:0000256" key="3">
    <source>
        <dbReference type="ARBA" id="ARBA00009488"/>
    </source>
</evidence>
<evidence type="ECO:0000313" key="6">
    <source>
        <dbReference type="Proteomes" id="UP000515159"/>
    </source>
</evidence>
<evidence type="ECO:0000256" key="1">
    <source>
        <dbReference type="ARBA" id="ARBA00004123"/>
    </source>
</evidence>
<evidence type="ECO:0000256" key="4">
    <source>
        <dbReference type="ARBA" id="ARBA00022490"/>
    </source>
</evidence>
<dbReference type="OrthoDB" id="9450804at2759"/>
<keyword evidence="4" id="KW-0963">Cytoplasm</keyword>
<accession>A0A6P8RHP3</accession>
<evidence type="ECO:0000313" key="7">
    <source>
        <dbReference type="RefSeq" id="XP_033804458.1"/>
    </source>
</evidence>
<dbReference type="PANTHER" id="PTHR14315">
    <property type="entry name" value="SPOT14 FAMILY MEMBER"/>
    <property type="match status" value="1"/>
</dbReference>
<organism evidence="6 7">
    <name type="scientific">Geotrypetes seraphini</name>
    <name type="common">Gaboon caecilian</name>
    <name type="synonym">Caecilia seraphini</name>
    <dbReference type="NCBI Taxonomy" id="260995"/>
    <lineage>
        <taxon>Eukaryota</taxon>
        <taxon>Metazoa</taxon>
        <taxon>Chordata</taxon>
        <taxon>Craniata</taxon>
        <taxon>Vertebrata</taxon>
        <taxon>Euteleostomi</taxon>
        <taxon>Amphibia</taxon>
        <taxon>Gymnophiona</taxon>
        <taxon>Geotrypetes</taxon>
    </lineage>
</organism>
<dbReference type="Gene3D" id="6.10.140.1610">
    <property type="match status" value="1"/>
</dbReference>
<dbReference type="CTD" id="7069"/>
<keyword evidence="5" id="KW-0539">Nucleus</keyword>
<dbReference type="InterPro" id="IPR009786">
    <property type="entry name" value="Spot_14"/>
</dbReference>
<name>A0A6P8RHP3_GEOSA</name>
<protein>
    <submittedName>
        <fullName evidence="7">Thyroid hormone-inducible hepatic protein</fullName>
    </submittedName>
</protein>
<evidence type="ECO:0000256" key="2">
    <source>
        <dbReference type="ARBA" id="ARBA00004496"/>
    </source>
</evidence>
<dbReference type="GO" id="GO:0005634">
    <property type="term" value="C:nucleus"/>
    <property type="evidence" value="ECO:0007669"/>
    <property type="project" value="UniProtKB-SubCell"/>
</dbReference>
<keyword evidence="6" id="KW-1185">Reference proteome</keyword>
<dbReference type="Pfam" id="PF07084">
    <property type="entry name" value="Spot_14"/>
    <property type="match status" value="1"/>
</dbReference>
<dbReference type="InterPro" id="IPR053719">
    <property type="entry name" value="Lipogen_MT_Stabilize_sf"/>
</dbReference>
<gene>
    <name evidence="7" type="primary">THRSP</name>
</gene>
<dbReference type="GO" id="GO:0005829">
    <property type="term" value="C:cytosol"/>
    <property type="evidence" value="ECO:0007669"/>
    <property type="project" value="TreeGrafter"/>
</dbReference>
<dbReference type="RefSeq" id="XP_033804458.1">
    <property type="nucleotide sequence ID" value="XM_033948567.1"/>
</dbReference>
<dbReference type="AlphaFoldDB" id="A0A6P8RHP3"/>